<comment type="caution">
    <text evidence="2">The sequence shown here is derived from an EMBL/GenBank/DDBJ whole genome shotgun (WGS) entry which is preliminary data.</text>
</comment>
<evidence type="ECO:0000313" key="2">
    <source>
        <dbReference type="EMBL" id="PCK22678.1"/>
    </source>
</evidence>
<evidence type="ECO:0008006" key="4">
    <source>
        <dbReference type="Google" id="ProtNLM"/>
    </source>
</evidence>
<dbReference type="EMBL" id="NOVD01000064">
    <property type="protein sequence ID" value="PCK22678.1"/>
    <property type="molecule type" value="Genomic_DNA"/>
</dbReference>
<organism evidence="2 3">
    <name type="scientific">Rhodococcus qingshengii</name>
    <dbReference type="NCBI Taxonomy" id="334542"/>
    <lineage>
        <taxon>Bacteria</taxon>
        <taxon>Bacillati</taxon>
        <taxon>Actinomycetota</taxon>
        <taxon>Actinomycetes</taxon>
        <taxon>Mycobacteriales</taxon>
        <taxon>Nocardiaceae</taxon>
        <taxon>Rhodococcus</taxon>
        <taxon>Rhodococcus erythropolis group</taxon>
    </lineage>
</organism>
<keyword evidence="1" id="KW-0812">Transmembrane</keyword>
<feature type="transmembrane region" description="Helical" evidence="1">
    <location>
        <begin position="21"/>
        <end position="39"/>
    </location>
</feature>
<feature type="transmembrane region" description="Helical" evidence="1">
    <location>
        <begin position="55"/>
        <end position="71"/>
    </location>
</feature>
<keyword evidence="1" id="KW-1133">Transmembrane helix</keyword>
<dbReference type="AlphaFoldDB" id="A0A2A5IZC5"/>
<name>A0A2A5IZC5_RHOSG</name>
<reference evidence="2 3" key="1">
    <citation type="submission" date="2017-07" db="EMBL/GenBank/DDBJ databases">
        <title>Draft sequence of Rhodococcus enclensis 23b-28.</title>
        <authorList>
            <person name="Besaury L."/>
            <person name="Sancelme M."/>
            <person name="Amato P."/>
            <person name="Lallement A."/>
            <person name="Delort A.-M."/>
        </authorList>
    </citation>
    <scope>NUCLEOTIDE SEQUENCE [LARGE SCALE GENOMIC DNA]</scope>
    <source>
        <strain evidence="2 3">23b-28</strain>
    </source>
</reference>
<keyword evidence="1" id="KW-0472">Membrane</keyword>
<evidence type="ECO:0000256" key="1">
    <source>
        <dbReference type="SAM" id="Phobius"/>
    </source>
</evidence>
<sequence>MEFMNLTKKKSWSELSPAQRRVVAVLATIQSLLAIAAWTDLARRPADTVNGSKKKWAAIIFVNFFGPLTYFRRGRIQSK</sequence>
<evidence type="ECO:0000313" key="3">
    <source>
        <dbReference type="Proteomes" id="UP000230886"/>
    </source>
</evidence>
<accession>A0A2A5IZC5</accession>
<protein>
    <recommendedName>
        <fullName evidence="4">PLDc_N domain-containing protein</fullName>
    </recommendedName>
</protein>
<proteinExistence type="predicted"/>
<gene>
    <name evidence="2" type="ORF">CHR55_31675</name>
</gene>
<dbReference type="Proteomes" id="UP000230886">
    <property type="component" value="Unassembled WGS sequence"/>
</dbReference>